<dbReference type="AlphaFoldDB" id="A0A150M7Y6"/>
<dbReference type="Proteomes" id="UP000075683">
    <property type="component" value="Unassembled WGS sequence"/>
</dbReference>
<evidence type="ECO:0000256" key="1">
    <source>
        <dbReference type="SAM" id="MobiDB-lite"/>
    </source>
</evidence>
<reference evidence="2 3" key="1">
    <citation type="submission" date="2016-01" db="EMBL/GenBank/DDBJ databases">
        <title>Draft Genome Sequences of Seven Thermophilic Sporeformers Isolated from Foods.</title>
        <authorList>
            <person name="Berendsen E.M."/>
            <person name="Wells-Bennik M.H."/>
            <person name="Krawcyk A.O."/>
            <person name="De Jong A."/>
            <person name="Holsappel S."/>
            <person name="Eijlander R.T."/>
            <person name="Kuipers O.P."/>
        </authorList>
    </citation>
    <scope>NUCLEOTIDE SEQUENCE [LARGE SCALE GENOMIC DNA]</scope>
    <source>
        <strain evidence="2 3">B4135</strain>
    </source>
</reference>
<name>A0A150M7Y6_9BACI</name>
<accession>A0A150M7Y6</accession>
<gene>
    <name evidence="2" type="ORF">B4135_1793</name>
</gene>
<feature type="compositionally biased region" description="Gly residues" evidence="1">
    <location>
        <begin position="36"/>
        <end position="46"/>
    </location>
</feature>
<protein>
    <submittedName>
        <fullName evidence="2">Uncharacterized protein</fullName>
    </submittedName>
</protein>
<evidence type="ECO:0000313" key="2">
    <source>
        <dbReference type="EMBL" id="KYD20673.1"/>
    </source>
</evidence>
<sequence>MKSNELLKAVCFRLKICALGANRSEARTENEQDGLPEGGKGGGDKI</sequence>
<organism evidence="2 3">
    <name type="scientific">Caldibacillus debilis</name>
    <dbReference type="NCBI Taxonomy" id="301148"/>
    <lineage>
        <taxon>Bacteria</taxon>
        <taxon>Bacillati</taxon>
        <taxon>Bacillota</taxon>
        <taxon>Bacilli</taxon>
        <taxon>Bacillales</taxon>
        <taxon>Bacillaceae</taxon>
        <taxon>Caldibacillus</taxon>
    </lineage>
</organism>
<feature type="region of interest" description="Disordered" evidence="1">
    <location>
        <begin position="24"/>
        <end position="46"/>
    </location>
</feature>
<dbReference type="STRING" id="301148.B4135_1793"/>
<evidence type="ECO:0000313" key="3">
    <source>
        <dbReference type="Proteomes" id="UP000075683"/>
    </source>
</evidence>
<proteinExistence type="predicted"/>
<dbReference type="EMBL" id="LQYT01000031">
    <property type="protein sequence ID" value="KYD20673.1"/>
    <property type="molecule type" value="Genomic_DNA"/>
</dbReference>
<comment type="caution">
    <text evidence="2">The sequence shown here is derived from an EMBL/GenBank/DDBJ whole genome shotgun (WGS) entry which is preliminary data.</text>
</comment>